<gene>
    <name evidence="2" type="ORF">QJT80_02510</name>
</gene>
<keyword evidence="1" id="KW-1133">Transmembrane helix</keyword>
<dbReference type="InterPro" id="IPR019099">
    <property type="entry name" value="Uncharacterised_PGPGW_TM"/>
</dbReference>
<evidence type="ECO:0000313" key="2">
    <source>
        <dbReference type="EMBL" id="WGZ91353.1"/>
    </source>
</evidence>
<proteinExistence type="predicted"/>
<dbReference type="Pfam" id="PF09656">
    <property type="entry name" value="PGPGW"/>
    <property type="match status" value="1"/>
</dbReference>
<keyword evidence="1" id="KW-0812">Transmembrane</keyword>
<dbReference type="KEGG" id="tdu:QJT80_02510"/>
<reference evidence="2" key="2">
    <citation type="submission" date="2023-04" db="EMBL/GenBank/DDBJ databases">
        <authorList>
            <person name="Beletskiy A.V."/>
            <person name="Mardanov A.V."/>
            <person name="Ravin N.V."/>
        </authorList>
    </citation>
    <scope>NUCLEOTIDE SEQUENCE</scope>
    <source>
        <strain evidence="2">GKL-01</strain>
    </source>
</reference>
<dbReference type="EMBL" id="CP124755">
    <property type="protein sequence ID" value="WGZ91353.1"/>
    <property type="molecule type" value="Genomic_DNA"/>
</dbReference>
<sequence length="131" mass="14647">MEAVYVGLGIASVLVFVLSLLLLPILVRKIPANYFVREHQDDPWHLLLQPRNILRNTLGILLIIAGIAMLVLPGQGLLTILIGIAIMNFPGKYELERWIVGRKGVLRALNWIRRKANVSDLIDPHAPESKA</sequence>
<feature type="transmembrane region" description="Helical" evidence="1">
    <location>
        <begin position="58"/>
        <end position="87"/>
    </location>
</feature>
<organism evidence="2">
    <name type="scientific">Candidatus Thiocaldithrix dubininis</name>
    <dbReference type="NCBI Taxonomy" id="3080823"/>
    <lineage>
        <taxon>Bacteria</taxon>
        <taxon>Pseudomonadati</taxon>
        <taxon>Pseudomonadota</taxon>
        <taxon>Gammaproteobacteria</taxon>
        <taxon>Thiotrichales</taxon>
        <taxon>Thiotrichaceae</taxon>
        <taxon>Candidatus Thiocaldithrix</taxon>
    </lineage>
</organism>
<protein>
    <submittedName>
        <fullName evidence="2">PGPGW domain-containing protein</fullName>
    </submittedName>
</protein>
<accession>A0AA95KKX0</accession>
<dbReference type="AlphaFoldDB" id="A0AA95KKX0"/>
<dbReference type="Proteomes" id="UP001300672">
    <property type="component" value="Chromosome"/>
</dbReference>
<name>A0AA95KKX0_9GAMM</name>
<evidence type="ECO:0000256" key="1">
    <source>
        <dbReference type="SAM" id="Phobius"/>
    </source>
</evidence>
<feature type="transmembrane region" description="Helical" evidence="1">
    <location>
        <begin position="6"/>
        <end position="27"/>
    </location>
</feature>
<keyword evidence="1" id="KW-0472">Membrane</keyword>
<reference evidence="2" key="1">
    <citation type="journal article" date="2023" name="Int. J. Mol. Sci.">
        <title>Metagenomics Revealed a New Genus 'Candidatus Thiocaldithrix dubininis' gen. nov., sp. nov. and a New Species 'Candidatus Thiothrix putei' sp. nov. in the Family Thiotrichaceae, Some Members of Which Have Traits of Both Na+- and H+-Motive Energetics.</title>
        <authorList>
            <person name="Ravin N.V."/>
            <person name="Muntyan M.S."/>
            <person name="Smolyakov D.D."/>
            <person name="Rudenko T.S."/>
            <person name="Beletsky A.V."/>
            <person name="Mardanov A.V."/>
            <person name="Grabovich M.Y."/>
        </authorList>
    </citation>
    <scope>NUCLEOTIDE SEQUENCE</scope>
    <source>
        <strain evidence="2">GKL-01</strain>
    </source>
</reference>